<evidence type="ECO:0000313" key="2">
    <source>
        <dbReference type="Proteomes" id="UP001404104"/>
    </source>
</evidence>
<name>A0ABU9XVE6_9SPHN</name>
<dbReference type="RefSeq" id="WP_345865731.1">
    <property type="nucleotide sequence ID" value="NZ_JBDIMF010000006.1"/>
</dbReference>
<organism evidence="1 2">
    <name type="scientific">Sphingomonas qilianensis</name>
    <dbReference type="NCBI Taxonomy" id="1736690"/>
    <lineage>
        <taxon>Bacteria</taxon>
        <taxon>Pseudomonadati</taxon>
        <taxon>Pseudomonadota</taxon>
        <taxon>Alphaproteobacteria</taxon>
        <taxon>Sphingomonadales</taxon>
        <taxon>Sphingomonadaceae</taxon>
        <taxon>Sphingomonas</taxon>
    </lineage>
</organism>
<evidence type="ECO:0000313" key="1">
    <source>
        <dbReference type="EMBL" id="MEN2787527.1"/>
    </source>
</evidence>
<keyword evidence="2" id="KW-1185">Reference proteome</keyword>
<reference evidence="1 2" key="1">
    <citation type="submission" date="2024-05" db="EMBL/GenBank/DDBJ databases">
        <authorList>
            <person name="Liu Q."/>
            <person name="Xin Y.-H."/>
        </authorList>
    </citation>
    <scope>NUCLEOTIDE SEQUENCE [LARGE SCALE GENOMIC DNA]</scope>
    <source>
        <strain evidence="1 2">CGMCC 1.15349</strain>
    </source>
</reference>
<dbReference type="EMBL" id="JBDIMF010000006">
    <property type="protein sequence ID" value="MEN2787527.1"/>
    <property type="molecule type" value="Genomic_DNA"/>
</dbReference>
<protein>
    <submittedName>
        <fullName evidence="1">Uncharacterized protein</fullName>
    </submittedName>
</protein>
<gene>
    <name evidence="1" type="ORF">ABC969_13995</name>
</gene>
<dbReference type="Proteomes" id="UP001404104">
    <property type="component" value="Unassembled WGS sequence"/>
</dbReference>
<accession>A0ABU9XVE6</accession>
<sequence length="210" mass="23220">MADTPEHDGELPPRHDISRIEAHRPLGATHGVLRGHGPVAARQNAKVLPFPRRPKLISKSALQGLLTDHARLRDLCDELESLADCLPAYPPLEDRRTLADKIERATIAHVKTTSSFLGRFFSGNEPSVTRSILSRILLRQISDAMHAEDTADILRSRSLTPAAIDMLSYMLRFLFEGGRRALDCERLFLLSLGSTRLTRSALANLEGALA</sequence>
<comment type="caution">
    <text evidence="1">The sequence shown here is derived from an EMBL/GenBank/DDBJ whole genome shotgun (WGS) entry which is preliminary data.</text>
</comment>
<proteinExistence type="predicted"/>